<organism evidence="1 2">
    <name type="scientific">Acinetobacter seifertii</name>
    <dbReference type="NCBI Taxonomy" id="1530123"/>
    <lineage>
        <taxon>Bacteria</taxon>
        <taxon>Pseudomonadati</taxon>
        <taxon>Pseudomonadota</taxon>
        <taxon>Gammaproteobacteria</taxon>
        <taxon>Moraxellales</taxon>
        <taxon>Moraxellaceae</taxon>
        <taxon>Acinetobacter</taxon>
        <taxon>Acinetobacter calcoaceticus/baumannii complex</taxon>
    </lineage>
</organism>
<dbReference type="EMBL" id="CP061647">
    <property type="protein sequence ID" value="QNX74277.1"/>
    <property type="molecule type" value="Genomic_DNA"/>
</dbReference>
<evidence type="ECO:0000313" key="1">
    <source>
        <dbReference type="EMBL" id="QNX74277.1"/>
    </source>
</evidence>
<reference evidence="2" key="1">
    <citation type="submission" date="2020-09" db="EMBL/GenBank/DDBJ databases">
        <title>Clinical and molecular characterization of Acinetobacter seifertii in Taiwan.</title>
        <authorList>
            <person name="Li L.-H."/>
            <person name="Yang Y.-S."/>
            <person name="Sun J.-R."/>
            <person name="Huang T.-W."/>
            <person name="Huang W.-C."/>
            <person name="Wang Y.-C."/>
            <person name="Kuo T.-H."/>
            <person name="Kuo S.-C."/>
            <person name="Chen T.-L."/>
        </authorList>
    </citation>
    <scope>NUCLEOTIDE SEQUENCE [LARGE SCALE GENOMIC DNA]</scope>
    <source>
        <strain evidence="2">AS39</strain>
        <plasmid evidence="2">pAS39-1</plasmid>
    </source>
</reference>
<evidence type="ECO:0000313" key="2">
    <source>
        <dbReference type="Proteomes" id="UP000516666"/>
    </source>
</evidence>
<gene>
    <name evidence="1" type="ORF">IC776_18635</name>
</gene>
<keyword evidence="1" id="KW-0614">Plasmid</keyword>
<dbReference type="AlphaFoldDB" id="A0A1Y3F2Z4"/>
<dbReference type="Proteomes" id="UP000516666">
    <property type="component" value="Plasmid pAS39-1"/>
</dbReference>
<sequence>MQQSRSQYKSVAGVSKATSTRHLTELLEWDVLHKLEGGGRNTRYVLKIDKEQFSQTCSDVLKNVIAEQLGTGLCVDHRLPARPTIEPYRVCRRLFYLS</sequence>
<proteinExistence type="predicted"/>
<accession>A0A1Y3F2Z4</accession>
<geneLocation type="plasmid" evidence="1 2">
    <name>pAS39-1</name>
</geneLocation>
<reference evidence="1 2" key="2">
    <citation type="submission" date="2020-09" db="EMBL/GenBank/DDBJ databases">
        <authorList>
            <person name="Chen F.-J."/>
            <person name="Lee Y.-T."/>
        </authorList>
    </citation>
    <scope>NUCLEOTIDE SEQUENCE [LARGE SCALE GENOMIC DNA]</scope>
    <source>
        <strain evidence="1 2">AS39</strain>
        <plasmid evidence="1 2">pAS39-1</plasmid>
    </source>
</reference>
<dbReference type="RefSeq" id="WP_004882800.1">
    <property type="nucleotide sequence ID" value="NZ_APCT01000098.1"/>
</dbReference>
<dbReference type="InterPro" id="IPR036388">
    <property type="entry name" value="WH-like_DNA-bd_sf"/>
</dbReference>
<dbReference type="Gene3D" id="1.10.10.10">
    <property type="entry name" value="Winged helix-like DNA-binding domain superfamily/Winged helix DNA-binding domain"/>
    <property type="match status" value="1"/>
</dbReference>
<name>A0A1Y3F2Z4_9GAMM</name>
<protein>
    <submittedName>
        <fullName evidence="1">Uncharacterized protein</fullName>
    </submittedName>
</protein>